<organism evidence="1 2">
    <name type="scientific">Methylobacterium aquaticum</name>
    <dbReference type="NCBI Taxonomy" id="270351"/>
    <lineage>
        <taxon>Bacteria</taxon>
        <taxon>Pseudomonadati</taxon>
        <taxon>Pseudomonadota</taxon>
        <taxon>Alphaproteobacteria</taxon>
        <taxon>Hyphomicrobiales</taxon>
        <taxon>Methylobacteriaceae</taxon>
        <taxon>Methylobacterium</taxon>
    </lineage>
</organism>
<reference evidence="2" key="2">
    <citation type="submission" date="2015-01" db="EMBL/GenBank/DDBJ databases">
        <title>Complete genome sequence of Methylobacterium aquaticum strain 22A.</title>
        <authorList>
            <person name="Tani A."/>
            <person name="Ogura Y."/>
            <person name="Hayashi T."/>
        </authorList>
    </citation>
    <scope>NUCLEOTIDE SEQUENCE [LARGE SCALE GENOMIC DNA]</scope>
    <source>
        <strain evidence="2">MA-22A</strain>
        <plasmid evidence="2">Plasmid pMaq22A_1p DNA</plasmid>
    </source>
</reference>
<geneLocation type="plasmid" evidence="2">
    <name>pMaq22A_1p DNA</name>
</geneLocation>
<evidence type="ECO:0000313" key="2">
    <source>
        <dbReference type="Proteomes" id="UP000061432"/>
    </source>
</evidence>
<dbReference type="AlphaFoldDB" id="A0A0C6FM65"/>
<dbReference type="RefSeq" id="WP_060850533.1">
    <property type="nucleotide sequence ID" value="NZ_AP014705.1"/>
</dbReference>
<keyword evidence="1" id="KW-0614">Plasmid</keyword>
<name>A0A0C6FM65_9HYPH</name>
<dbReference type="OrthoDB" id="7998404at2"/>
<dbReference type="KEGG" id="maqu:Maq22A_1p36420"/>
<sequence length="212" mass="23145">MADLTGLFHGRLQEIPGNFRRKAISASLAPAVAERGVLESRRDELQAVLRQGGKAHQPAAAQLVFVFPAYGADEISDAATIERLVNTLTPYPVWAVAEAVHRFRHNRAVTPWDRGRCPTEPQIVAEVRAIMAPVETELHRVSSILDAEVMPDPTDADRAKVARLAEDLARSMRFPRNAVSEQELARVTEGGMGGLKLDRRILSKAGVPSEAA</sequence>
<accession>A0A0C6FM65</accession>
<gene>
    <name evidence="1" type="ORF">Maq22A_1p36420</name>
</gene>
<evidence type="ECO:0000313" key="1">
    <source>
        <dbReference type="EMBL" id="BAQ49488.1"/>
    </source>
</evidence>
<dbReference type="PATRIC" id="fig|270351.10.peg.6565"/>
<proteinExistence type="predicted"/>
<dbReference type="EMBL" id="AP014705">
    <property type="protein sequence ID" value="BAQ49488.1"/>
    <property type="molecule type" value="Genomic_DNA"/>
</dbReference>
<dbReference type="Proteomes" id="UP000061432">
    <property type="component" value="Plasmid pMaq22A_1p"/>
</dbReference>
<protein>
    <submittedName>
        <fullName evidence="1">Uncharacterized protein</fullName>
    </submittedName>
</protein>
<reference evidence="1 2" key="1">
    <citation type="journal article" date="2015" name="Genome Announc.">
        <title>Complete Genome Sequence of Methylobacterium aquaticum Strain 22A, Isolated from Racomitrium japonicum Moss.</title>
        <authorList>
            <person name="Tani A."/>
            <person name="Ogura Y."/>
            <person name="Hayashi T."/>
            <person name="Kimbara K."/>
        </authorList>
    </citation>
    <scope>NUCLEOTIDE SEQUENCE [LARGE SCALE GENOMIC DNA]</scope>
    <source>
        <strain evidence="1 2">MA-22A</strain>
        <plasmid evidence="2">Plasmid pMaq22A_1p DNA</plasmid>
    </source>
</reference>